<evidence type="ECO:0000259" key="4">
    <source>
        <dbReference type="PROSITE" id="PS50956"/>
    </source>
</evidence>
<dbReference type="GO" id="GO:0043200">
    <property type="term" value="P:response to amino acid"/>
    <property type="evidence" value="ECO:0007669"/>
    <property type="project" value="TreeGrafter"/>
</dbReference>
<dbReference type="SUPFAM" id="SSF46785">
    <property type="entry name" value="Winged helix' DNA-binding domain"/>
    <property type="match status" value="1"/>
</dbReference>
<dbReference type="EMBL" id="CYZU01000037">
    <property type="protein sequence ID" value="CUO83450.1"/>
    <property type="molecule type" value="Genomic_DNA"/>
</dbReference>
<evidence type="ECO:0000313" key="6">
    <source>
        <dbReference type="Proteomes" id="UP000095544"/>
    </source>
</evidence>
<dbReference type="GO" id="GO:0005829">
    <property type="term" value="C:cytosol"/>
    <property type="evidence" value="ECO:0007669"/>
    <property type="project" value="TreeGrafter"/>
</dbReference>
<keyword evidence="3" id="KW-0804">Transcription</keyword>
<evidence type="ECO:0000256" key="1">
    <source>
        <dbReference type="ARBA" id="ARBA00023015"/>
    </source>
</evidence>
<dbReference type="SUPFAM" id="SSF54909">
    <property type="entry name" value="Dimeric alpha+beta barrel"/>
    <property type="match status" value="1"/>
</dbReference>
<name>A0A174IEB1_9FIRM</name>
<dbReference type="PRINTS" id="PR00033">
    <property type="entry name" value="HTHASNC"/>
</dbReference>
<accession>A0A174IEB1</accession>
<evidence type="ECO:0000256" key="3">
    <source>
        <dbReference type="ARBA" id="ARBA00023163"/>
    </source>
</evidence>
<reference evidence="5 6" key="1">
    <citation type="submission" date="2015-09" db="EMBL/GenBank/DDBJ databases">
        <authorList>
            <consortium name="Pathogen Informatics"/>
        </authorList>
    </citation>
    <scope>NUCLEOTIDE SEQUENCE [LARGE SCALE GENOMIC DNA]</scope>
    <source>
        <strain evidence="5 6">2789STDY5834876</strain>
    </source>
</reference>
<keyword evidence="2" id="KW-0238">DNA-binding</keyword>
<keyword evidence="1" id="KW-0805">Transcription regulation</keyword>
<dbReference type="PANTHER" id="PTHR30154">
    <property type="entry name" value="LEUCINE-RESPONSIVE REGULATORY PROTEIN"/>
    <property type="match status" value="1"/>
</dbReference>
<organism evidence="5 6">
    <name type="scientific">Faecalicatena contorta</name>
    <dbReference type="NCBI Taxonomy" id="39482"/>
    <lineage>
        <taxon>Bacteria</taxon>
        <taxon>Bacillati</taxon>
        <taxon>Bacillota</taxon>
        <taxon>Clostridia</taxon>
        <taxon>Lachnospirales</taxon>
        <taxon>Lachnospiraceae</taxon>
        <taxon>Faecalicatena</taxon>
    </lineage>
</organism>
<proteinExistence type="predicted"/>
<dbReference type="Pfam" id="PF01037">
    <property type="entry name" value="AsnC_trans_reg"/>
    <property type="match status" value="1"/>
</dbReference>
<dbReference type="SMART" id="SM00344">
    <property type="entry name" value="HTH_ASNC"/>
    <property type="match status" value="1"/>
</dbReference>
<dbReference type="FunFam" id="1.10.10.10:FF:000186">
    <property type="entry name" value="AsnC family transcriptional regulator"/>
    <property type="match status" value="1"/>
</dbReference>
<dbReference type="InterPro" id="IPR011991">
    <property type="entry name" value="ArsR-like_HTH"/>
</dbReference>
<dbReference type="OrthoDB" id="66249at2"/>
<protein>
    <submittedName>
        <fullName evidence="5">HTH-type transcriptional regulator lrpC</fullName>
    </submittedName>
</protein>
<dbReference type="InterPro" id="IPR019887">
    <property type="entry name" value="Tscrpt_reg_AsnC/Lrp_C"/>
</dbReference>
<dbReference type="InterPro" id="IPR036390">
    <property type="entry name" value="WH_DNA-bd_sf"/>
</dbReference>
<evidence type="ECO:0000313" key="5">
    <source>
        <dbReference type="EMBL" id="CUO83450.1"/>
    </source>
</evidence>
<dbReference type="PANTHER" id="PTHR30154:SF53">
    <property type="entry name" value="HTH-TYPE TRANSCRIPTIONAL REGULATOR LRPC"/>
    <property type="match status" value="1"/>
</dbReference>
<feature type="domain" description="HTH asnC-type" evidence="4">
    <location>
        <begin position="1"/>
        <end position="70"/>
    </location>
</feature>
<dbReference type="PROSITE" id="PS00519">
    <property type="entry name" value="HTH_ASNC_1"/>
    <property type="match status" value="1"/>
</dbReference>
<dbReference type="RefSeq" id="WP_055154423.1">
    <property type="nucleotide sequence ID" value="NZ_CYZU01000037.1"/>
</dbReference>
<dbReference type="CDD" id="cd00090">
    <property type="entry name" value="HTH_ARSR"/>
    <property type="match status" value="1"/>
</dbReference>
<dbReference type="InterPro" id="IPR000485">
    <property type="entry name" value="AsnC-type_HTH_dom"/>
</dbReference>
<dbReference type="InterPro" id="IPR011008">
    <property type="entry name" value="Dimeric_a/b-barrel"/>
</dbReference>
<dbReference type="AlphaFoldDB" id="A0A174IEB1"/>
<dbReference type="InterPro" id="IPR036388">
    <property type="entry name" value="WH-like_DNA-bd_sf"/>
</dbReference>
<dbReference type="Gene3D" id="3.30.70.920">
    <property type="match status" value="1"/>
</dbReference>
<dbReference type="InterPro" id="IPR019888">
    <property type="entry name" value="Tscrpt_reg_AsnC-like"/>
</dbReference>
<dbReference type="GO" id="GO:0043565">
    <property type="term" value="F:sequence-specific DNA binding"/>
    <property type="evidence" value="ECO:0007669"/>
    <property type="project" value="InterPro"/>
</dbReference>
<dbReference type="PROSITE" id="PS50956">
    <property type="entry name" value="HTH_ASNC_2"/>
    <property type="match status" value="1"/>
</dbReference>
<dbReference type="Gene3D" id="1.10.10.10">
    <property type="entry name" value="Winged helix-like DNA-binding domain superfamily/Winged helix DNA-binding domain"/>
    <property type="match status" value="1"/>
</dbReference>
<dbReference type="InterPro" id="IPR019885">
    <property type="entry name" value="Tscrpt_reg_HTH_AsnC-type_CS"/>
</dbReference>
<gene>
    <name evidence="5" type="primary">lrpC_2</name>
    <name evidence="5" type="ORF">ERS852491_03457</name>
</gene>
<evidence type="ECO:0000256" key="2">
    <source>
        <dbReference type="ARBA" id="ARBA00023125"/>
    </source>
</evidence>
<dbReference type="Pfam" id="PF13412">
    <property type="entry name" value="HTH_24"/>
    <property type="match status" value="1"/>
</dbReference>
<sequence>MDRTDLQILSILQQNARTTIKQISSEVNLSPPSVTERIRRLEESGAILGYHAKVNPLKLSRNLMVFIGVDVTPERYATFSSFCSSSSCILEHYRVIGIYNAMLLAALHDTSELETLIDSLKKYGSTNSFIILSTVFEGRTPKELNQN</sequence>
<dbReference type="Proteomes" id="UP000095544">
    <property type="component" value="Unassembled WGS sequence"/>
</dbReference>
<dbReference type="STRING" id="39482.ERS852491_03457"/>